<dbReference type="Proteomes" id="UP000343335">
    <property type="component" value="Unassembled WGS sequence"/>
</dbReference>
<accession>A0A5E4VE08</accession>
<proteinExistence type="predicted"/>
<evidence type="ECO:0000313" key="2">
    <source>
        <dbReference type="Proteomes" id="UP000343335"/>
    </source>
</evidence>
<name>A0A5E4VE08_9BURK</name>
<dbReference type="AlphaFoldDB" id="A0A5E4VE08"/>
<dbReference type="EMBL" id="CABPSA010000004">
    <property type="protein sequence ID" value="VVE10371.1"/>
    <property type="molecule type" value="Genomic_DNA"/>
</dbReference>
<organism evidence="1 2">
    <name type="scientific">Pandoraea commovens</name>
    <dbReference type="NCBI Taxonomy" id="2508289"/>
    <lineage>
        <taxon>Bacteria</taxon>
        <taxon>Pseudomonadati</taxon>
        <taxon>Pseudomonadota</taxon>
        <taxon>Betaproteobacteria</taxon>
        <taxon>Burkholderiales</taxon>
        <taxon>Burkholderiaceae</taxon>
        <taxon>Pandoraea</taxon>
    </lineage>
</organism>
<evidence type="ECO:0000313" key="1">
    <source>
        <dbReference type="EMBL" id="VVE10371.1"/>
    </source>
</evidence>
<sequence>MESDWQEGKPPFMLECEVWARSNVRRGVLEGPYFRLLDCTHPLQNSVLDSDLIEQWRFREKPYINPPIHIDHVYEIRFQFIFPF</sequence>
<gene>
    <name evidence="1" type="ORF">PCO31010_02616</name>
</gene>
<dbReference type="RefSeq" id="WP_150664631.1">
    <property type="nucleotide sequence ID" value="NZ_CABPSA010000004.1"/>
</dbReference>
<protein>
    <submittedName>
        <fullName evidence="1">Uncharacterized protein</fullName>
    </submittedName>
</protein>
<reference evidence="1 2" key="1">
    <citation type="submission" date="2019-08" db="EMBL/GenBank/DDBJ databases">
        <authorList>
            <person name="Peeters C."/>
        </authorList>
    </citation>
    <scope>NUCLEOTIDE SEQUENCE [LARGE SCALE GENOMIC DNA]</scope>
    <source>
        <strain evidence="1 2">LMG 31010</strain>
    </source>
</reference>